<dbReference type="GO" id="GO:0006355">
    <property type="term" value="P:regulation of DNA-templated transcription"/>
    <property type="evidence" value="ECO:0007669"/>
    <property type="project" value="InterPro"/>
</dbReference>
<name>A0A0C3QPH9_9AGAM</name>
<dbReference type="PANTHER" id="PTHR24356">
    <property type="entry name" value="SERINE/THREONINE-PROTEIN KINASE"/>
    <property type="match status" value="1"/>
</dbReference>
<feature type="compositionally biased region" description="Basic and acidic residues" evidence="11">
    <location>
        <begin position="1853"/>
        <end position="1867"/>
    </location>
</feature>
<evidence type="ECO:0000256" key="2">
    <source>
        <dbReference type="ARBA" id="ARBA00022527"/>
    </source>
</evidence>
<feature type="region of interest" description="Disordered" evidence="11">
    <location>
        <begin position="65"/>
        <end position="85"/>
    </location>
</feature>
<dbReference type="InterPro" id="IPR000719">
    <property type="entry name" value="Prot_kinase_dom"/>
</dbReference>
<dbReference type="InterPro" id="IPR000014">
    <property type="entry name" value="PAS"/>
</dbReference>
<feature type="compositionally biased region" description="Polar residues" evidence="11">
    <location>
        <begin position="1013"/>
        <end position="1026"/>
    </location>
</feature>
<evidence type="ECO:0000259" key="13">
    <source>
        <dbReference type="PROSITE" id="PS50110"/>
    </source>
</evidence>
<feature type="compositionally biased region" description="Polar residues" evidence="11">
    <location>
        <begin position="1148"/>
        <end position="1163"/>
    </location>
</feature>
<feature type="compositionally biased region" description="Low complexity" evidence="11">
    <location>
        <begin position="1463"/>
        <end position="1475"/>
    </location>
</feature>
<gene>
    <name evidence="16" type="ORF">M407DRAFT_20669</name>
</gene>
<keyword evidence="5" id="KW-0547">Nucleotide-binding</keyword>
<evidence type="ECO:0000259" key="15">
    <source>
        <dbReference type="PROSITE" id="PS51285"/>
    </source>
</evidence>
<feature type="compositionally biased region" description="Low complexity" evidence="11">
    <location>
        <begin position="1762"/>
        <end position="1773"/>
    </location>
</feature>
<dbReference type="CDD" id="cd00130">
    <property type="entry name" value="PAS"/>
    <property type="match status" value="1"/>
</dbReference>
<dbReference type="PROSITE" id="PS50110">
    <property type="entry name" value="RESPONSE_REGULATORY"/>
    <property type="match status" value="1"/>
</dbReference>
<evidence type="ECO:0000313" key="17">
    <source>
        <dbReference type="Proteomes" id="UP000054248"/>
    </source>
</evidence>
<dbReference type="CDD" id="cd17546">
    <property type="entry name" value="REC_hyHK_CKI1_RcsC-like"/>
    <property type="match status" value="1"/>
</dbReference>
<dbReference type="PROSITE" id="PS50112">
    <property type="entry name" value="PAS"/>
    <property type="match status" value="1"/>
</dbReference>
<feature type="region of interest" description="Disordered" evidence="11">
    <location>
        <begin position="1664"/>
        <end position="1685"/>
    </location>
</feature>
<dbReference type="GO" id="GO:0005634">
    <property type="term" value="C:nucleus"/>
    <property type="evidence" value="ECO:0007669"/>
    <property type="project" value="TreeGrafter"/>
</dbReference>
<dbReference type="Pfam" id="PF00069">
    <property type="entry name" value="Pkinase"/>
    <property type="match status" value="2"/>
</dbReference>
<evidence type="ECO:0000256" key="5">
    <source>
        <dbReference type="ARBA" id="ARBA00022741"/>
    </source>
</evidence>
<sequence length="2002" mass="218647">MFHLQLSDDHPPVDNDGSRPSPKDTVSMPFIKRHIRRRLTNAKDACDKELRKVIQSITEHVETRLRESEAALDTPPYHTPDDPFSVRAHSHLASADLNEDAILDDIEADQPLEMHSRRVSVSHSPSSSPNSLRRHPTLPRANQAELSPGKNKSNVLSSSSASYTQSGLSRRLSRNMHIPIMHTRTDSSRSQSRSRSPLPGVELATSPRSSSNLASRRISRFDLDAIIGPQDEFMATLHEIIAIATDIVDTPISTLITQPKTCAEFVQKVQKVGSNWDQHPDWQGRGWYVQLLLAVAGLSRVVEWWEAEKQFWNFEDDNDEEVEPLTFVLKPEGDEAGPGTEILNEDSPLVSSTKLDRRISRIGGSGTRSNTSRRSSISLVRPEELSTTPDVAPGPRLLQMGFGTGSPAGSIFPSRNASMERLNMSQTSLATESSLATEPANDDGSTTMIADPVPEEPASPEKSRVRATEKLRVQAEEAQISNVVMEIGLESEQIMWANAAWEEVVGTNCEEVVGTSITELLAPEDTTVFKEAVSLLREDASHTVEARFRMKVDSPSTAEDSHDDSASTSTESTTSAAPPPIIEPTPIPKSKRPTLRKALSSILRPSSSSSSFTSAPTTPALSLSISNSLPILEAPPPPTPAKIQMYREFEGKGMLMLDRTSGNASHTMWVIKPVGEPETLDAPRRSATEGGEDEAQLLAAGLHRRDTNDPTTPFPFSLPISSQVILCRICEIGIPEWFFEKHNETCAETHRLEAIINEANESIQELRNTIKDLSASLDVDRERLSPLPSPSTASPPPSPVPSNPGAEYRGMAIFTSRSSSSSGQGSRTLASSLQLFRPQIGSKKKKKLHGVPMHKALLEALDDILLKVLEVAMPSLKEDQDELPLERQRLLTPTSERKIDEVIAWKRPSSLMAEEPAVKRLVQDVEMLIRTKVDNVRRLENTIIYSEKIRQEWEEMVQRAATHIALGGPIQEEDEETEEGGAAPEEDDAEDERRSQSSTRSEYAYDGKEEPPSTDTQPTPIGNQSPARPPSNNSVSSVVLVTNSTPVPAQGLGLSNPPNISSSAPSRITPPPHPSVVPATWQGIGLSHTRSSTPSSISSPLALAAPIVASVTDSSSILHHPVPLNVPFQPLPGPLSTSPLQLDKPESTVDSSSQTIRAKTPGQNLPLLDSKTGLTPPISPLVSPRDSTSTSHSGHSRKHSKVFPIISPNNNPGPPGPLSPRIPTLAPAARATPSSIKDFDIIKPISKGAFGAVYLAKKKTTGDYFAIKVLKKADMIAKNQITNVKAERRIMMRQAESPFVVKLYWTFQSKDNLYLVMEYLNGGDCAALVKTIGCLSEEWAQAYIAEIVLGLEYLHGTGVVHRDLKPDNLLIDSKGHLKLTDFGLSHIGLLGRQTRTGALGIGTSDRVTSNEKGKKRHSPTSRNTSVDSTYFAQSPLLAETSIANLSPSYFNPRIGNISTDNVSESSGSDSFGSQGWPKTPGLGKPYESPMQSFAADLAADLRSHSNSGAGTPPGEQKFVGTPDYLAPESILGMSEDDRAVDWWALGVITYEFLYGMPPFHDETPDKVFANIINRKIDWHEDIVDFSPEGMDFMQRLLTSDPKQRLGYNGAQEVKEHPWLKDIDWDKVTTAEAAFVPQVEDAESTDYFDPRGAIPQLFQEEETIEVTGRPSDSPQTNPASLRNSTTSPAIDDFGAFNFKNLPVLKQANDDVIKKLKTDHATSMSQTVPDPTHANRRRSVSVRKPQSLITTGDPRNLTSPPSPSTSTSSIASSPSRGSMPPSTPGSSASHNHNRRPSEYGPVERFKQHHLDESRRNSLPSRLRTSSMSSVEQEGSVSEHGRNNAGTPATSVASGDMRRVDEEPRAMKTERHDQAVTCLIAEDNPISIKIMETLLTRMGCRCVLVHDGAEAISVALGEIKFDCIFMDYHMPIMDGETAAQYIKSTNNKNTNTPIVSVSAYTHESLQGKDLFAASMSKPVQKGDLVNVLRQLGFKTAEGQKPKAPQ</sequence>
<evidence type="ECO:0000256" key="9">
    <source>
        <dbReference type="ARBA" id="ARBA00048679"/>
    </source>
</evidence>
<dbReference type="InterPro" id="IPR001789">
    <property type="entry name" value="Sig_transdc_resp-reg_receiver"/>
</dbReference>
<accession>A0A0C3QPH9</accession>
<feature type="region of interest" description="Disordered" evidence="11">
    <location>
        <begin position="425"/>
        <end position="461"/>
    </location>
</feature>
<dbReference type="InterPro" id="IPR008271">
    <property type="entry name" value="Ser/Thr_kinase_AS"/>
</dbReference>
<evidence type="ECO:0000256" key="4">
    <source>
        <dbReference type="ARBA" id="ARBA00022679"/>
    </source>
</evidence>
<feature type="region of interest" description="Disordered" evidence="11">
    <location>
        <begin position="1135"/>
        <end position="1216"/>
    </location>
</feature>
<dbReference type="Gene3D" id="3.40.50.2300">
    <property type="match status" value="1"/>
</dbReference>
<feature type="region of interest" description="Disordered" evidence="11">
    <location>
        <begin position="115"/>
        <end position="209"/>
    </location>
</feature>
<feature type="region of interest" description="Disordered" evidence="11">
    <location>
        <begin position="547"/>
        <end position="619"/>
    </location>
</feature>
<keyword evidence="17" id="KW-1185">Reference proteome</keyword>
<keyword evidence="4" id="KW-0808">Transferase</keyword>
<dbReference type="CDD" id="cd05579">
    <property type="entry name" value="STKc_MAST_like"/>
    <property type="match status" value="1"/>
</dbReference>
<dbReference type="Proteomes" id="UP000054248">
    <property type="component" value="Unassembled WGS sequence"/>
</dbReference>
<feature type="region of interest" description="Disordered" evidence="11">
    <location>
        <begin position="1717"/>
        <end position="1867"/>
    </location>
</feature>
<feature type="compositionally biased region" description="Low complexity" evidence="11">
    <location>
        <begin position="367"/>
        <end position="378"/>
    </location>
</feature>
<dbReference type="InterPro" id="IPR011006">
    <property type="entry name" value="CheY-like_superfamily"/>
</dbReference>
<protein>
    <recommendedName>
        <fullName evidence="1">non-specific serine/threonine protein kinase</fullName>
        <ecNumber evidence="1">2.7.11.1</ecNumber>
    </recommendedName>
</protein>
<evidence type="ECO:0000256" key="6">
    <source>
        <dbReference type="ARBA" id="ARBA00022777"/>
    </source>
</evidence>
<dbReference type="EMBL" id="KN822974">
    <property type="protein sequence ID" value="KIO30201.1"/>
    <property type="molecule type" value="Genomic_DNA"/>
</dbReference>
<dbReference type="SUPFAM" id="SSF52172">
    <property type="entry name" value="CheY-like"/>
    <property type="match status" value="1"/>
</dbReference>
<feature type="region of interest" description="Disordered" evidence="11">
    <location>
        <begin position="1460"/>
        <end position="1485"/>
    </location>
</feature>
<feature type="compositionally biased region" description="Polar residues" evidence="11">
    <location>
        <begin position="425"/>
        <end position="436"/>
    </location>
</feature>
<dbReference type="Gene3D" id="1.10.510.10">
    <property type="entry name" value="Transferase(Phosphotransferase) domain 1"/>
    <property type="match status" value="2"/>
</dbReference>
<dbReference type="SUPFAM" id="SSF56112">
    <property type="entry name" value="Protein kinase-like (PK-like)"/>
    <property type="match status" value="1"/>
</dbReference>
<evidence type="ECO:0000313" key="16">
    <source>
        <dbReference type="EMBL" id="KIO30201.1"/>
    </source>
</evidence>
<dbReference type="EC" id="2.7.11.1" evidence="1"/>
<comment type="catalytic activity">
    <reaction evidence="9">
        <text>L-seryl-[protein] + ATP = O-phospho-L-seryl-[protein] + ADP + H(+)</text>
        <dbReference type="Rhea" id="RHEA:17989"/>
        <dbReference type="Rhea" id="RHEA-COMP:9863"/>
        <dbReference type="Rhea" id="RHEA-COMP:11604"/>
        <dbReference type="ChEBI" id="CHEBI:15378"/>
        <dbReference type="ChEBI" id="CHEBI:29999"/>
        <dbReference type="ChEBI" id="CHEBI:30616"/>
        <dbReference type="ChEBI" id="CHEBI:83421"/>
        <dbReference type="ChEBI" id="CHEBI:456216"/>
        <dbReference type="EC" id="2.7.11.1"/>
    </reaction>
</comment>
<dbReference type="InterPro" id="IPR000961">
    <property type="entry name" value="AGC-kinase_C"/>
</dbReference>
<organism evidence="16 17">
    <name type="scientific">Tulasnella calospora MUT 4182</name>
    <dbReference type="NCBI Taxonomy" id="1051891"/>
    <lineage>
        <taxon>Eukaryota</taxon>
        <taxon>Fungi</taxon>
        <taxon>Dikarya</taxon>
        <taxon>Basidiomycota</taxon>
        <taxon>Agaricomycotina</taxon>
        <taxon>Agaricomycetes</taxon>
        <taxon>Cantharellales</taxon>
        <taxon>Tulasnellaceae</taxon>
        <taxon>Tulasnella</taxon>
    </lineage>
</organism>
<dbReference type="Pfam" id="PF00072">
    <property type="entry name" value="Response_reg"/>
    <property type="match status" value="1"/>
</dbReference>
<dbReference type="InterPro" id="IPR011009">
    <property type="entry name" value="Kinase-like_dom_sf"/>
</dbReference>
<reference evidence="16 17" key="1">
    <citation type="submission" date="2014-04" db="EMBL/GenBank/DDBJ databases">
        <authorList>
            <consortium name="DOE Joint Genome Institute"/>
            <person name="Kuo A."/>
            <person name="Girlanda M."/>
            <person name="Perotto S."/>
            <person name="Kohler A."/>
            <person name="Nagy L.G."/>
            <person name="Floudas D."/>
            <person name="Copeland A."/>
            <person name="Barry K.W."/>
            <person name="Cichocki N."/>
            <person name="Veneault-Fourrey C."/>
            <person name="LaButti K."/>
            <person name="Lindquist E.A."/>
            <person name="Lipzen A."/>
            <person name="Lundell T."/>
            <person name="Morin E."/>
            <person name="Murat C."/>
            <person name="Sun H."/>
            <person name="Tunlid A."/>
            <person name="Henrissat B."/>
            <person name="Grigoriev I.V."/>
            <person name="Hibbett D.S."/>
            <person name="Martin F."/>
            <person name="Nordberg H.P."/>
            <person name="Cantor M.N."/>
            <person name="Hua S.X."/>
        </authorList>
    </citation>
    <scope>NUCLEOTIDE SEQUENCE [LARGE SCALE GENOMIC DNA]</scope>
    <source>
        <strain evidence="16 17">MUT 4182</strain>
    </source>
</reference>
<feature type="compositionally biased region" description="Polar residues" evidence="11">
    <location>
        <begin position="1841"/>
        <end position="1850"/>
    </location>
</feature>
<evidence type="ECO:0000259" key="12">
    <source>
        <dbReference type="PROSITE" id="PS50011"/>
    </source>
</evidence>
<dbReference type="Gene3D" id="3.30.450.20">
    <property type="entry name" value="PAS domain"/>
    <property type="match status" value="1"/>
</dbReference>
<dbReference type="PROSITE" id="PS51285">
    <property type="entry name" value="AGC_KINASE_CTER"/>
    <property type="match status" value="1"/>
</dbReference>
<evidence type="ECO:0000256" key="10">
    <source>
        <dbReference type="PROSITE-ProRule" id="PRU00169"/>
    </source>
</evidence>
<evidence type="ECO:0000259" key="14">
    <source>
        <dbReference type="PROSITE" id="PS50112"/>
    </source>
</evidence>
<dbReference type="Pfam" id="PF00989">
    <property type="entry name" value="PAS"/>
    <property type="match status" value="1"/>
</dbReference>
<comment type="catalytic activity">
    <reaction evidence="8">
        <text>L-threonyl-[protein] + ATP = O-phospho-L-threonyl-[protein] + ADP + H(+)</text>
        <dbReference type="Rhea" id="RHEA:46608"/>
        <dbReference type="Rhea" id="RHEA-COMP:11060"/>
        <dbReference type="Rhea" id="RHEA-COMP:11605"/>
        <dbReference type="ChEBI" id="CHEBI:15378"/>
        <dbReference type="ChEBI" id="CHEBI:30013"/>
        <dbReference type="ChEBI" id="CHEBI:30616"/>
        <dbReference type="ChEBI" id="CHEBI:61977"/>
        <dbReference type="ChEBI" id="CHEBI:456216"/>
        <dbReference type="EC" id="2.7.11.1"/>
    </reaction>
</comment>
<feature type="compositionally biased region" description="Polar residues" evidence="11">
    <location>
        <begin position="1814"/>
        <end position="1833"/>
    </location>
</feature>
<evidence type="ECO:0000256" key="1">
    <source>
        <dbReference type="ARBA" id="ARBA00012513"/>
    </source>
</evidence>
<dbReference type="Gene3D" id="3.30.200.20">
    <property type="entry name" value="Phosphorylase Kinase, domain 1"/>
    <property type="match status" value="2"/>
</dbReference>
<feature type="compositionally biased region" description="Pro residues" evidence="11">
    <location>
        <begin position="787"/>
        <end position="802"/>
    </location>
</feature>
<dbReference type="FunFam" id="1.10.510.10:FF:000340">
    <property type="entry name" value="Serine threonine protein kinase"/>
    <property type="match status" value="1"/>
</dbReference>
<feature type="compositionally biased region" description="Low complexity" evidence="11">
    <location>
        <begin position="1055"/>
        <end position="1066"/>
    </location>
</feature>
<feature type="region of interest" description="Disordered" evidence="11">
    <location>
        <begin position="360"/>
        <end position="395"/>
    </location>
</feature>
<feature type="compositionally biased region" description="Low complexity" evidence="11">
    <location>
        <begin position="566"/>
        <end position="576"/>
    </location>
</feature>
<feature type="compositionally biased region" description="Polar residues" evidence="11">
    <location>
        <begin position="1669"/>
        <end position="1685"/>
    </location>
</feature>
<dbReference type="GO" id="GO:0000160">
    <property type="term" value="P:phosphorelay signal transduction system"/>
    <property type="evidence" value="ECO:0007669"/>
    <property type="project" value="InterPro"/>
</dbReference>
<dbReference type="GO" id="GO:0005737">
    <property type="term" value="C:cytoplasm"/>
    <property type="evidence" value="ECO:0007669"/>
    <property type="project" value="TreeGrafter"/>
</dbReference>
<dbReference type="HOGENOM" id="CLU_000709_1_0_1"/>
<feature type="domain" description="Response regulatory" evidence="13">
    <location>
        <begin position="1874"/>
        <end position="1989"/>
    </location>
</feature>
<feature type="domain" description="PAS" evidence="14">
    <location>
        <begin position="467"/>
        <end position="540"/>
    </location>
</feature>
<dbReference type="OrthoDB" id="162894at2759"/>
<feature type="region of interest" description="Disordered" evidence="11">
    <location>
        <begin position="966"/>
        <end position="1071"/>
    </location>
</feature>
<dbReference type="SMART" id="SM00220">
    <property type="entry name" value="S_TKc"/>
    <property type="match status" value="1"/>
</dbReference>
<dbReference type="GO" id="GO:0004674">
    <property type="term" value="F:protein serine/threonine kinase activity"/>
    <property type="evidence" value="ECO:0007669"/>
    <property type="project" value="UniProtKB-KW"/>
</dbReference>
<dbReference type="STRING" id="1051891.A0A0C3QPH9"/>
<dbReference type="PROSITE" id="PS50011">
    <property type="entry name" value="PROTEIN_KINASE_DOM"/>
    <property type="match status" value="1"/>
</dbReference>
<evidence type="ECO:0000256" key="3">
    <source>
        <dbReference type="ARBA" id="ARBA00022553"/>
    </source>
</evidence>
<feature type="domain" description="Protein kinase" evidence="12">
    <location>
        <begin position="1239"/>
        <end position="1619"/>
    </location>
</feature>
<feature type="compositionally biased region" description="Low complexity" evidence="11">
    <location>
        <begin position="598"/>
        <end position="619"/>
    </location>
</feature>
<dbReference type="InterPro" id="IPR050236">
    <property type="entry name" value="Ser_Thr_kinase_AGC"/>
</dbReference>
<dbReference type="PANTHER" id="PTHR24356:SF1">
    <property type="entry name" value="SERINE_THREONINE-PROTEIN KINASE GREATWALL"/>
    <property type="match status" value="1"/>
</dbReference>
<keyword evidence="7" id="KW-0067">ATP-binding</keyword>
<feature type="compositionally biased region" description="Pro residues" evidence="11">
    <location>
        <begin position="577"/>
        <end position="587"/>
    </location>
</feature>
<feature type="compositionally biased region" description="Acidic residues" evidence="11">
    <location>
        <begin position="971"/>
        <end position="990"/>
    </location>
</feature>
<dbReference type="InterPro" id="IPR035965">
    <property type="entry name" value="PAS-like_dom_sf"/>
</dbReference>
<dbReference type="GO" id="GO:0005524">
    <property type="term" value="F:ATP binding"/>
    <property type="evidence" value="ECO:0007669"/>
    <property type="project" value="UniProtKB-KW"/>
</dbReference>
<evidence type="ECO:0000256" key="7">
    <source>
        <dbReference type="ARBA" id="ARBA00022840"/>
    </source>
</evidence>
<keyword evidence="2" id="KW-0723">Serine/threonine-protein kinase</keyword>
<keyword evidence="3 10" id="KW-0597">Phosphoprotein</keyword>
<feature type="region of interest" description="Disordered" evidence="11">
    <location>
        <begin position="781"/>
        <end position="808"/>
    </location>
</feature>
<feature type="compositionally biased region" description="Basic and acidic residues" evidence="11">
    <location>
        <begin position="1"/>
        <end position="17"/>
    </location>
</feature>
<evidence type="ECO:0000256" key="8">
    <source>
        <dbReference type="ARBA" id="ARBA00047899"/>
    </source>
</evidence>
<dbReference type="SUPFAM" id="SSF55785">
    <property type="entry name" value="PYP-like sensor domain (PAS domain)"/>
    <property type="match status" value="1"/>
</dbReference>
<feature type="compositionally biased region" description="Low complexity" evidence="11">
    <location>
        <begin position="1030"/>
        <end position="1048"/>
    </location>
</feature>
<dbReference type="GO" id="GO:1901992">
    <property type="term" value="P:positive regulation of mitotic cell cycle phase transition"/>
    <property type="evidence" value="ECO:0007669"/>
    <property type="project" value="UniProtKB-ARBA"/>
</dbReference>
<feature type="domain" description="AGC-kinase C-terminal" evidence="15">
    <location>
        <begin position="1620"/>
        <end position="1707"/>
    </location>
</feature>
<reference evidence="17" key="2">
    <citation type="submission" date="2015-01" db="EMBL/GenBank/DDBJ databases">
        <title>Evolutionary Origins and Diversification of the Mycorrhizal Mutualists.</title>
        <authorList>
            <consortium name="DOE Joint Genome Institute"/>
            <consortium name="Mycorrhizal Genomics Consortium"/>
            <person name="Kohler A."/>
            <person name="Kuo A."/>
            <person name="Nagy L.G."/>
            <person name="Floudas D."/>
            <person name="Copeland A."/>
            <person name="Barry K.W."/>
            <person name="Cichocki N."/>
            <person name="Veneault-Fourrey C."/>
            <person name="LaButti K."/>
            <person name="Lindquist E.A."/>
            <person name="Lipzen A."/>
            <person name="Lundell T."/>
            <person name="Morin E."/>
            <person name="Murat C."/>
            <person name="Riley R."/>
            <person name="Ohm R."/>
            <person name="Sun H."/>
            <person name="Tunlid A."/>
            <person name="Henrissat B."/>
            <person name="Grigoriev I.V."/>
            <person name="Hibbett D.S."/>
            <person name="Martin F."/>
        </authorList>
    </citation>
    <scope>NUCLEOTIDE SEQUENCE [LARGE SCALE GENOMIC DNA]</scope>
    <source>
        <strain evidence="17">MUT 4182</strain>
    </source>
</reference>
<feature type="compositionally biased region" description="Low complexity" evidence="11">
    <location>
        <begin position="119"/>
        <end position="131"/>
    </location>
</feature>
<evidence type="ECO:0000256" key="11">
    <source>
        <dbReference type="SAM" id="MobiDB-lite"/>
    </source>
</evidence>
<dbReference type="InterPro" id="IPR013767">
    <property type="entry name" value="PAS_fold"/>
</dbReference>
<dbReference type="PROSITE" id="PS00108">
    <property type="entry name" value="PROTEIN_KINASE_ST"/>
    <property type="match status" value="1"/>
</dbReference>
<dbReference type="SMART" id="SM00448">
    <property type="entry name" value="REC"/>
    <property type="match status" value="1"/>
</dbReference>
<proteinExistence type="predicted"/>
<feature type="modified residue" description="4-aspartylphosphate" evidence="10">
    <location>
        <position position="1924"/>
    </location>
</feature>
<dbReference type="FunFam" id="3.30.200.20:FF:001008">
    <property type="entry name" value="Serine/threonine-protein kinase cek1"/>
    <property type="match status" value="1"/>
</dbReference>
<keyword evidence="6" id="KW-0418">Kinase</keyword>
<feature type="compositionally biased region" description="Basic and acidic residues" evidence="11">
    <location>
        <begin position="1793"/>
        <end position="1813"/>
    </location>
</feature>
<feature type="region of interest" description="Disordered" evidence="11">
    <location>
        <begin position="1400"/>
        <end position="1426"/>
    </location>
</feature>
<feature type="region of interest" description="Disordered" evidence="11">
    <location>
        <begin position="1"/>
        <end position="27"/>
    </location>
</feature>